<organism evidence="5 6">
    <name type="scientific">Nitratireductor mangrovi</name>
    <dbReference type="NCBI Taxonomy" id="2599600"/>
    <lineage>
        <taxon>Bacteria</taxon>
        <taxon>Pseudomonadati</taxon>
        <taxon>Pseudomonadota</taxon>
        <taxon>Alphaproteobacteria</taxon>
        <taxon>Hyphomicrobiales</taxon>
        <taxon>Phyllobacteriaceae</taxon>
        <taxon>Nitratireductor</taxon>
    </lineage>
</organism>
<dbReference type="PANTHER" id="PTHR43489">
    <property type="entry name" value="ISOMERASE"/>
    <property type="match status" value="1"/>
</dbReference>
<dbReference type="AlphaFoldDB" id="A0A5B8L052"/>
<gene>
    <name evidence="5" type="ORF">FQ775_14015</name>
</gene>
<feature type="active site" description="Proton donor/acceptor" evidence="3">
    <location>
        <position position="240"/>
    </location>
</feature>
<feature type="domain" description="Xylose isomerase-like TIM barrel" evidence="4">
    <location>
        <begin position="21"/>
        <end position="256"/>
    </location>
</feature>
<evidence type="ECO:0000259" key="4">
    <source>
        <dbReference type="Pfam" id="PF01261"/>
    </source>
</evidence>
<dbReference type="GO" id="GO:0046487">
    <property type="term" value="P:glyoxylate metabolic process"/>
    <property type="evidence" value="ECO:0007669"/>
    <property type="project" value="TreeGrafter"/>
</dbReference>
<dbReference type="InterPro" id="IPR050417">
    <property type="entry name" value="Sugar_Epim/Isomerase"/>
</dbReference>
<feature type="active site" description="Proton donor/acceptor" evidence="3">
    <location>
        <position position="143"/>
    </location>
</feature>
<dbReference type="SUPFAM" id="SSF51658">
    <property type="entry name" value="Xylose isomerase-like"/>
    <property type="match status" value="1"/>
</dbReference>
<accession>A0A5B8L052</accession>
<comment type="similarity">
    <text evidence="2">Belongs to the hyi family.</text>
</comment>
<name>A0A5B8L052_9HYPH</name>
<dbReference type="Pfam" id="PF01261">
    <property type="entry name" value="AP_endonuc_2"/>
    <property type="match status" value="1"/>
</dbReference>
<dbReference type="PIRSF" id="PIRSF006241">
    <property type="entry name" value="HyI"/>
    <property type="match status" value="1"/>
</dbReference>
<dbReference type="InterPro" id="IPR053398">
    <property type="entry name" value="HPT_OtnI_isomerases"/>
</dbReference>
<dbReference type="NCBIfam" id="NF043033">
    <property type="entry name" value="OxoTetrIsom"/>
    <property type="match status" value="1"/>
</dbReference>
<dbReference type="Gene3D" id="3.20.20.150">
    <property type="entry name" value="Divalent-metal-dependent TIM barrel enzymes"/>
    <property type="match status" value="1"/>
</dbReference>
<dbReference type="EMBL" id="CP042301">
    <property type="protein sequence ID" value="QDZ01404.1"/>
    <property type="molecule type" value="Genomic_DNA"/>
</dbReference>
<dbReference type="GO" id="GO:0008903">
    <property type="term" value="F:hydroxypyruvate isomerase activity"/>
    <property type="evidence" value="ECO:0007669"/>
    <property type="project" value="TreeGrafter"/>
</dbReference>
<dbReference type="RefSeq" id="WP_146300049.1">
    <property type="nucleotide sequence ID" value="NZ_CP042301.2"/>
</dbReference>
<proteinExistence type="inferred from homology"/>
<keyword evidence="1 2" id="KW-0413">Isomerase</keyword>
<evidence type="ECO:0000256" key="2">
    <source>
        <dbReference type="PIRNR" id="PIRNR006241"/>
    </source>
</evidence>
<protein>
    <submittedName>
        <fullName evidence="5">Hydroxypyruvate isomerase family protein</fullName>
    </submittedName>
</protein>
<dbReference type="KEGG" id="niy:FQ775_14015"/>
<dbReference type="InterPro" id="IPR036237">
    <property type="entry name" value="Xyl_isomerase-like_sf"/>
</dbReference>
<dbReference type="FunFam" id="3.20.20.150:FF:000007">
    <property type="entry name" value="Hydroxypyruvate isomerase"/>
    <property type="match status" value="1"/>
</dbReference>
<dbReference type="InterPro" id="IPR026040">
    <property type="entry name" value="HyI-like"/>
</dbReference>
<dbReference type="OrthoDB" id="9786584at2"/>
<dbReference type="InterPro" id="IPR013022">
    <property type="entry name" value="Xyl_isomerase-like_TIM-brl"/>
</dbReference>
<dbReference type="Proteomes" id="UP000321389">
    <property type="component" value="Chromosome"/>
</dbReference>
<keyword evidence="6" id="KW-1185">Reference proteome</keyword>
<evidence type="ECO:0000313" key="6">
    <source>
        <dbReference type="Proteomes" id="UP000321389"/>
    </source>
</evidence>
<dbReference type="PANTHER" id="PTHR43489:SF6">
    <property type="entry name" value="HYDROXYPYRUVATE ISOMERASE-RELATED"/>
    <property type="match status" value="1"/>
</dbReference>
<reference evidence="5" key="1">
    <citation type="submission" date="2020-04" db="EMBL/GenBank/DDBJ databases">
        <title>Nitratireductor sp. nov. isolated from mangrove soil.</title>
        <authorList>
            <person name="Ye Y."/>
        </authorList>
    </citation>
    <scope>NUCLEOTIDE SEQUENCE</scope>
    <source>
        <strain evidence="5">SY7</strain>
    </source>
</reference>
<evidence type="ECO:0000256" key="1">
    <source>
        <dbReference type="ARBA" id="ARBA00023235"/>
    </source>
</evidence>
<evidence type="ECO:0000256" key="3">
    <source>
        <dbReference type="PIRSR" id="PIRSR006241-50"/>
    </source>
</evidence>
<evidence type="ECO:0000313" key="5">
    <source>
        <dbReference type="EMBL" id="QDZ01404.1"/>
    </source>
</evidence>
<sequence>MPKLAANLSMLFTKAPFMERFALAAAAGFHAVEFLFPYEHDARAIAAELERHRLELALFNTPPGDWDKGERGLAALPGHRERFRESLSQTLDYARVLKPRNIHCMAGIVPEGADRAMLEETFIDNLCFAADAAAGLGVRVLIEPLNPFDMPGYFLGSMEQAAAILDRAGHDNLGLQYDIYHQSRTRGEIVATFDRYKDRIAHIQIAGNPGRHEPDRGEVAYRFVLGEFDARGYGGFVGCEYRPQGLTEEGLGWAREYLGQG</sequence>